<dbReference type="AlphaFoldDB" id="A0A6J4N780"/>
<reference evidence="2" key="1">
    <citation type="submission" date="2020-02" db="EMBL/GenBank/DDBJ databases">
        <authorList>
            <person name="Meier V. D."/>
        </authorList>
    </citation>
    <scope>NUCLEOTIDE SEQUENCE</scope>
    <source>
        <strain evidence="2">AVDCRST_MAG21</strain>
    </source>
</reference>
<gene>
    <name evidence="2" type="ORF">AVDCRST_MAG21-1266</name>
</gene>
<accession>A0A6J4N780</accession>
<name>A0A6J4N780_9ACTN</name>
<feature type="non-terminal residue" evidence="2">
    <location>
        <position position="1"/>
    </location>
</feature>
<proteinExistence type="predicted"/>
<feature type="non-terminal residue" evidence="2">
    <location>
        <position position="37"/>
    </location>
</feature>
<feature type="compositionally biased region" description="Basic and acidic residues" evidence="1">
    <location>
        <begin position="1"/>
        <end position="16"/>
    </location>
</feature>
<protein>
    <submittedName>
        <fullName evidence="2">Uncharacterized protein</fullName>
    </submittedName>
</protein>
<evidence type="ECO:0000256" key="1">
    <source>
        <dbReference type="SAM" id="MobiDB-lite"/>
    </source>
</evidence>
<feature type="region of interest" description="Disordered" evidence="1">
    <location>
        <begin position="1"/>
        <end position="28"/>
    </location>
</feature>
<sequence>GADPDRTRGTDRRHGEPSPVRAARAARPTARWIFAPM</sequence>
<evidence type="ECO:0000313" key="2">
    <source>
        <dbReference type="EMBL" id="CAA9376180.1"/>
    </source>
</evidence>
<organism evidence="2">
    <name type="scientific">uncultured Nocardioidaceae bacterium</name>
    <dbReference type="NCBI Taxonomy" id="253824"/>
    <lineage>
        <taxon>Bacteria</taxon>
        <taxon>Bacillati</taxon>
        <taxon>Actinomycetota</taxon>
        <taxon>Actinomycetes</taxon>
        <taxon>Propionibacteriales</taxon>
        <taxon>Nocardioidaceae</taxon>
        <taxon>environmental samples</taxon>
    </lineage>
</organism>
<dbReference type="EMBL" id="CADCUL010000122">
    <property type="protein sequence ID" value="CAA9376180.1"/>
    <property type="molecule type" value="Genomic_DNA"/>
</dbReference>